<reference evidence="3" key="1">
    <citation type="submission" date="2022-11" db="UniProtKB">
        <authorList>
            <consortium name="WormBaseParasite"/>
        </authorList>
    </citation>
    <scope>IDENTIFICATION</scope>
</reference>
<feature type="compositionally biased region" description="Basic and acidic residues" evidence="1">
    <location>
        <begin position="1"/>
        <end position="10"/>
    </location>
</feature>
<feature type="compositionally biased region" description="Basic and acidic residues" evidence="1">
    <location>
        <begin position="751"/>
        <end position="765"/>
    </location>
</feature>
<feature type="compositionally biased region" description="Basic and acidic residues" evidence="1">
    <location>
        <begin position="1360"/>
        <end position="1369"/>
    </location>
</feature>
<sequence length="1395" mass="148417">MSPFSDDRYDGPPPMGPPPPASADWYRQPPMRPGGHGDGGPGPGPYGPPMPPQQRGGPPPPSGGWGGGPSGPHRGGPPMGYGPGPQQPPMDRRPGGPPMPPPPQQQQHQRFGNYQPVQMGGNRMVVDVDKEDADEEHRQMQQTMEREAAIERSRQKRRLAQQGSIPSEGEYGPIGSGPPMRPVDPFDQPPNENDRPSSRDSYGRSHGAKRELPPRLQQKQKDRAAAAAGGNFDEAGNKVGGDRRWDARAGGDYADVNGGNGMTGGKSRRRVKQPRKDADDRLGPEVRLLKRPDSKDSASSAEADLGRSSSDRSMTVESSRRVATTYEDDDEELNLTKLSRPAARVIKRVAPNPQQSSADKDGGKTQQQSQQKPQREKQRPAAPQSQSAASADAKGDAKQSEDAAAAAALATEFKEAPPPAENIWEKRMEERESAEREKQVVIGGSLDGADDDFQDLQMPQQHQRRQQFQPQQQQHNVNPRDPHAQTLHRTRGSGLRQRRPSGGRQDQGAGHPASAKSPVASEGYDEWETASESSDIGSRRHSKDPLANQEVNGNGNRKSTQPRFSQQRRERPPRGGPLRAPKDGAKSPSNPADADKGANSKNAKPASHLQGNQPNASTKRRGEVLEDSNDTSACKNTDGLAGFDINNAGVIVIDDQPDVDGHSERGFDDFEEVLSKKEKRARQQRLQELQEKEEKRRLRERERQEKLQQKKRSHEKQHAEKRAAAAAASESAAPATITVWNSATAGGNGASERKLSGTPDAKKGSMLEQATVTTMPSPIARPTPKNKQTAQSATTAVVLPSPADMSASSGTMPAGNSKTGVEIWGSPDVASYGADGQPASHLVDELGRPTPAKSVEFPASFGSPPELDPSDKFDFTFDPNLPTNDSSTRQSPVLGPVGDIPAPTAMNGAKLTSSSSLGDQQQLQEKLDKVKDIWPGGDEAAIVSSAASLLVSQQLGSSSVAVETSPAAASKSSLAEGPHVAKVRPQPQTNEGGPSSASANAFHVHQQQASKPTPPTSAIGPYSMCLPSMAPPVASFQLTTSSPPNFSLQPQQPQAQMGGPMQRSPFDHPQMFAHPPPSAMPWSTGGGQMDMLAGIGAPSQPPQNIGGQQQQRQQPPPPGIGFQQSSASQQQPATYGLPPPPPGSSLKTAMAGGFGPLMSAPPPDFVNVAQPPPMLGAVGSQRSQARPQLPTQLQLGAIGSQAFTGYLPPSAPTNQHQHQHQHQHQPPNSFVAPPPLGQPRFTGPPPTLGALDLSQTMGPPPPMFAKPQGPNAGWNGPPPPNKTAVNPNAANFGPFGSMKFGGFAQQMTANPSANQRQGPAPIQPMPSSTTNQRGSGPAPIQRPTNHGQPLPTRRPPSAHLHHDGGKEGSDLLLQQSIDRFISDGGDEQQAKKIGH</sequence>
<feature type="compositionally biased region" description="Low complexity" evidence="1">
    <location>
        <begin position="911"/>
        <end position="924"/>
    </location>
</feature>
<feature type="compositionally biased region" description="Gly residues" evidence="1">
    <location>
        <begin position="63"/>
        <end position="83"/>
    </location>
</feature>
<evidence type="ECO:0000313" key="2">
    <source>
        <dbReference type="Proteomes" id="UP000887566"/>
    </source>
</evidence>
<feature type="region of interest" description="Disordered" evidence="1">
    <location>
        <begin position="1202"/>
        <end position="1395"/>
    </location>
</feature>
<feature type="compositionally biased region" description="Low complexity" evidence="1">
    <location>
        <begin position="380"/>
        <end position="392"/>
    </location>
</feature>
<name>A0A914VRR6_9BILA</name>
<feature type="region of interest" description="Disordered" evidence="1">
    <location>
        <begin position="1034"/>
        <end position="1155"/>
    </location>
</feature>
<feature type="compositionally biased region" description="Polar residues" evidence="1">
    <location>
        <begin position="986"/>
        <end position="1011"/>
    </location>
</feature>
<feature type="compositionally biased region" description="Polar residues" evidence="1">
    <location>
        <begin position="549"/>
        <end position="565"/>
    </location>
</feature>
<feature type="compositionally biased region" description="Polar residues" evidence="1">
    <location>
        <begin position="1305"/>
        <end position="1317"/>
    </location>
</feature>
<proteinExistence type="predicted"/>
<feature type="compositionally biased region" description="Basic and acidic residues" evidence="1">
    <location>
        <begin position="135"/>
        <end position="153"/>
    </location>
</feature>
<feature type="compositionally biased region" description="Pro residues" evidence="1">
    <location>
        <begin position="42"/>
        <end position="62"/>
    </location>
</feature>
<feature type="compositionally biased region" description="Basic and acidic residues" evidence="1">
    <location>
        <begin position="240"/>
        <end position="249"/>
    </location>
</feature>
<feature type="compositionally biased region" description="Pro residues" evidence="1">
    <location>
        <begin position="11"/>
        <end position="21"/>
    </location>
</feature>
<feature type="compositionally biased region" description="Low complexity" evidence="1">
    <location>
        <begin position="724"/>
        <end position="735"/>
    </location>
</feature>
<feature type="compositionally biased region" description="Polar residues" evidence="1">
    <location>
        <begin position="881"/>
        <end position="891"/>
    </location>
</feature>
<accession>A0A914VRR6</accession>
<feature type="compositionally biased region" description="Polar residues" evidence="1">
    <location>
        <begin position="785"/>
        <end position="795"/>
    </location>
</feature>
<feature type="compositionally biased region" description="Basic and acidic residues" evidence="1">
    <location>
        <begin position="423"/>
        <end position="439"/>
    </location>
</feature>
<feature type="compositionally biased region" description="Basic and acidic residues" evidence="1">
    <location>
        <begin position="688"/>
        <end position="708"/>
    </location>
</feature>
<feature type="compositionally biased region" description="Basic residues" evidence="1">
    <location>
        <begin position="486"/>
        <end position="501"/>
    </location>
</feature>
<dbReference type="Proteomes" id="UP000887566">
    <property type="component" value="Unplaced"/>
</dbReference>
<feature type="compositionally biased region" description="Low complexity" evidence="1">
    <location>
        <begin position="1049"/>
        <end position="1062"/>
    </location>
</feature>
<feature type="compositionally biased region" description="Low complexity" evidence="1">
    <location>
        <begin position="457"/>
        <end position="475"/>
    </location>
</feature>
<feature type="compositionally biased region" description="Pro residues" evidence="1">
    <location>
        <begin position="95"/>
        <end position="104"/>
    </location>
</feature>
<feature type="compositionally biased region" description="Basic and acidic residues" evidence="1">
    <location>
        <begin position="274"/>
        <end position="296"/>
    </location>
</feature>
<feature type="compositionally biased region" description="Basic and acidic residues" evidence="1">
    <location>
        <begin position="192"/>
        <end position="224"/>
    </location>
</feature>
<evidence type="ECO:0000256" key="1">
    <source>
        <dbReference type="SAM" id="MobiDB-lite"/>
    </source>
</evidence>
<dbReference type="WBParaSite" id="PSAMB.scaffold2377size23515.g17655.t1">
    <property type="protein sequence ID" value="PSAMB.scaffold2377size23515.g17655.t1"/>
    <property type="gene ID" value="PSAMB.scaffold2377size23515.g17655"/>
</dbReference>
<feature type="region of interest" description="Disordered" evidence="1">
    <location>
        <begin position="676"/>
        <end position="924"/>
    </location>
</feature>
<feature type="compositionally biased region" description="Polar residues" evidence="1">
    <location>
        <begin position="307"/>
        <end position="317"/>
    </location>
</feature>
<evidence type="ECO:0000313" key="3">
    <source>
        <dbReference type="WBParaSite" id="PSAMB.scaffold2377size23515.g17655.t1"/>
    </source>
</evidence>
<keyword evidence="2" id="KW-1185">Reference proteome</keyword>
<feature type="region of interest" description="Disordered" evidence="1">
    <location>
        <begin position="955"/>
        <end position="1018"/>
    </location>
</feature>
<protein>
    <submittedName>
        <fullName evidence="3">BAT2 N-terminal domain-containing protein</fullName>
    </submittedName>
</protein>
<feature type="compositionally biased region" description="Polar residues" evidence="1">
    <location>
        <begin position="1036"/>
        <end position="1048"/>
    </location>
</feature>
<feature type="compositionally biased region" description="Low complexity" evidence="1">
    <location>
        <begin position="1120"/>
        <end position="1131"/>
    </location>
</feature>
<feature type="compositionally biased region" description="Low complexity" evidence="1">
    <location>
        <begin position="1102"/>
        <end position="1113"/>
    </location>
</feature>
<feature type="compositionally biased region" description="Polar residues" evidence="1">
    <location>
        <begin position="1325"/>
        <end position="1334"/>
    </location>
</feature>
<feature type="compositionally biased region" description="Polar residues" evidence="1">
    <location>
        <begin position="806"/>
        <end position="819"/>
    </location>
</feature>
<feature type="compositionally biased region" description="Pro residues" evidence="1">
    <location>
        <begin position="1232"/>
        <end position="1247"/>
    </location>
</feature>
<organism evidence="2 3">
    <name type="scientific">Plectus sambesii</name>
    <dbReference type="NCBI Taxonomy" id="2011161"/>
    <lineage>
        <taxon>Eukaryota</taxon>
        <taxon>Metazoa</taxon>
        <taxon>Ecdysozoa</taxon>
        <taxon>Nematoda</taxon>
        <taxon>Chromadorea</taxon>
        <taxon>Plectida</taxon>
        <taxon>Plectina</taxon>
        <taxon>Plectoidea</taxon>
        <taxon>Plectidae</taxon>
        <taxon>Plectus</taxon>
    </lineage>
</organism>
<feature type="region of interest" description="Disordered" evidence="1">
    <location>
        <begin position="1"/>
        <end position="642"/>
    </location>
</feature>